<sequence>MCRDSFLIQSRLNGLNHSLVKLVQQETLVVSKPWTLTTFVLTPAHILQHAEAETRQQETRVGLLDNDTDGVPGKTLYSAKKDLFPSRVSTA</sequence>
<evidence type="ECO:0000313" key="1">
    <source>
        <dbReference type="EMBL" id="KAK7506897.1"/>
    </source>
</evidence>
<organism evidence="1 2">
    <name type="scientific">Batillaria attramentaria</name>
    <dbReference type="NCBI Taxonomy" id="370345"/>
    <lineage>
        <taxon>Eukaryota</taxon>
        <taxon>Metazoa</taxon>
        <taxon>Spiralia</taxon>
        <taxon>Lophotrochozoa</taxon>
        <taxon>Mollusca</taxon>
        <taxon>Gastropoda</taxon>
        <taxon>Caenogastropoda</taxon>
        <taxon>Sorbeoconcha</taxon>
        <taxon>Cerithioidea</taxon>
        <taxon>Batillariidae</taxon>
        <taxon>Batillaria</taxon>
    </lineage>
</organism>
<dbReference type="EMBL" id="JACVVK020000005">
    <property type="protein sequence ID" value="KAK7506897.1"/>
    <property type="molecule type" value="Genomic_DNA"/>
</dbReference>
<reference evidence="1 2" key="1">
    <citation type="journal article" date="2023" name="Sci. Data">
        <title>Genome assembly of the Korean intertidal mud-creeper Batillaria attramentaria.</title>
        <authorList>
            <person name="Patra A.K."/>
            <person name="Ho P.T."/>
            <person name="Jun S."/>
            <person name="Lee S.J."/>
            <person name="Kim Y."/>
            <person name="Won Y.J."/>
        </authorList>
    </citation>
    <scope>NUCLEOTIDE SEQUENCE [LARGE SCALE GENOMIC DNA]</scope>
    <source>
        <strain evidence="1">Wonlab-2016</strain>
    </source>
</reference>
<keyword evidence="2" id="KW-1185">Reference proteome</keyword>
<name>A0ABD0M5H4_9CAEN</name>
<dbReference type="AlphaFoldDB" id="A0ABD0M5H4"/>
<accession>A0ABD0M5H4</accession>
<dbReference type="Proteomes" id="UP001519460">
    <property type="component" value="Unassembled WGS sequence"/>
</dbReference>
<protein>
    <submittedName>
        <fullName evidence="1">Uncharacterized protein</fullName>
    </submittedName>
</protein>
<evidence type="ECO:0000313" key="2">
    <source>
        <dbReference type="Proteomes" id="UP001519460"/>
    </source>
</evidence>
<proteinExistence type="predicted"/>
<gene>
    <name evidence="1" type="ORF">BaRGS_00001748</name>
</gene>
<comment type="caution">
    <text evidence="1">The sequence shown here is derived from an EMBL/GenBank/DDBJ whole genome shotgun (WGS) entry which is preliminary data.</text>
</comment>